<name>A0A0J7Y694_9SPHN</name>
<evidence type="ECO:0000256" key="4">
    <source>
        <dbReference type="ARBA" id="ARBA00023002"/>
    </source>
</evidence>
<dbReference type="GO" id="GO:0005737">
    <property type="term" value="C:cytoplasm"/>
    <property type="evidence" value="ECO:0007669"/>
    <property type="project" value="TreeGrafter"/>
</dbReference>
<dbReference type="SUPFAM" id="SSF51905">
    <property type="entry name" value="FAD/NAD(P)-binding domain"/>
    <property type="match status" value="1"/>
</dbReference>
<dbReference type="InterPro" id="IPR006076">
    <property type="entry name" value="FAD-dep_OxRdtase"/>
</dbReference>
<dbReference type="GO" id="GO:0016491">
    <property type="term" value="F:oxidoreductase activity"/>
    <property type="evidence" value="ECO:0007669"/>
    <property type="project" value="UniProtKB-KW"/>
</dbReference>
<dbReference type="PANTHER" id="PTHR13847:SF286">
    <property type="entry name" value="D-AMINO ACID DEHYDROGENASE"/>
    <property type="match status" value="1"/>
</dbReference>
<organism evidence="6 7">
    <name type="scientific">Novosphingobium barchaimii LL02</name>
    <dbReference type="NCBI Taxonomy" id="1114963"/>
    <lineage>
        <taxon>Bacteria</taxon>
        <taxon>Pseudomonadati</taxon>
        <taxon>Pseudomonadota</taxon>
        <taxon>Alphaproteobacteria</taxon>
        <taxon>Sphingomonadales</taxon>
        <taxon>Sphingomonadaceae</taxon>
        <taxon>Novosphingobium</taxon>
    </lineage>
</organism>
<dbReference type="RefSeq" id="WP_059150666.1">
    <property type="nucleotide sequence ID" value="NZ_KQ130452.1"/>
</dbReference>
<keyword evidence="7" id="KW-1185">Reference proteome</keyword>
<reference evidence="6 7" key="1">
    <citation type="journal article" date="2015" name="G3 (Bethesda)">
        <title>Insights into Ongoing Evolution of the Hexachlorocyclohexane Catabolic Pathway from Comparative Genomics of Ten Sphingomonadaceae Strains.</title>
        <authorList>
            <person name="Pearce S.L."/>
            <person name="Oakeshott J.G."/>
            <person name="Pandey G."/>
        </authorList>
    </citation>
    <scope>NUCLEOTIDE SEQUENCE [LARGE SCALE GENOMIC DNA]</scope>
    <source>
        <strain evidence="6 7">LL02</strain>
    </source>
</reference>
<proteinExistence type="inferred from homology"/>
<feature type="domain" description="FAD dependent oxidoreductase" evidence="5">
    <location>
        <begin position="9"/>
        <end position="369"/>
    </location>
</feature>
<accession>A0A0J7Y694</accession>
<dbReference type="OrthoDB" id="9799943at2"/>
<gene>
    <name evidence="6" type="ORF">V474_12940</name>
</gene>
<keyword evidence="3" id="KW-0285">Flavoprotein</keyword>
<dbReference type="AlphaFoldDB" id="A0A0J7Y694"/>
<evidence type="ECO:0000256" key="2">
    <source>
        <dbReference type="ARBA" id="ARBA00009410"/>
    </source>
</evidence>
<dbReference type="PATRIC" id="fig|1114963.3.peg.1393"/>
<protein>
    <submittedName>
        <fullName evidence="6">FAD-dependent oxidoreductase</fullName>
    </submittedName>
</protein>
<evidence type="ECO:0000259" key="5">
    <source>
        <dbReference type="Pfam" id="PF01266"/>
    </source>
</evidence>
<comment type="cofactor">
    <cofactor evidence="1">
        <name>FAD</name>
        <dbReference type="ChEBI" id="CHEBI:57692"/>
    </cofactor>
</comment>
<evidence type="ECO:0000256" key="1">
    <source>
        <dbReference type="ARBA" id="ARBA00001974"/>
    </source>
</evidence>
<dbReference type="PANTHER" id="PTHR13847">
    <property type="entry name" value="SARCOSINE DEHYDROGENASE-RELATED"/>
    <property type="match status" value="1"/>
</dbReference>
<dbReference type="EMBL" id="JACU01000003">
    <property type="protein sequence ID" value="KMS58893.1"/>
    <property type="molecule type" value="Genomic_DNA"/>
</dbReference>
<dbReference type="Gene3D" id="3.50.50.60">
    <property type="entry name" value="FAD/NAD(P)-binding domain"/>
    <property type="match status" value="1"/>
</dbReference>
<dbReference type="InterPro" id="IPR017741">
    <property type="entry name" value="FAD-dependent_OxRdtase_HpnW"/>
</dbReference>
<dbReference type="NCBIfam" id="TIGR03364">
    <property type="entry name" value="HpnW_proposed"/>
    <property type="match status" value="1"/>
</dbReference>
<keyword evidence="4" id="KW-0560">Oxidoreductase</keyword>
<evidence type="ECO:0000313" key="7">
    <source>
        <dbReference type="Proteomes" id="UP000052268"/>
    </source>
</evidence>
<dbReference type="InterPro" id="IPR036188">
    <property type="entry name" value="FAD/NAD-bd_sf"/>
</dbReference>
<dbReference type="Pfam" id="PF01266">
    <property type="entry name" value="DAO"/>
    <property type="match status" value="1"/>
</dbReference>
<comment type="caution">
    <text evidence="6">The sequence shown here is derived from an EMBL/GenBank/DDBJ whole genome shotgun (WGS) entry which is preliminary data.</text>
</comment>
<evidence type="ECO:0000256" key="3">
    <source>
        <dbReference type="ARBA" id="ARBA00022630"/>
    </source>
</evidence>
<comment type="similarity">
    <text evidence="2">Belongs to the DadA oxidoreductase family.</text>
</comment>
<dbReference type="Gene3D" id="3.30.9.10">
    <property type="entry name" value="D-Amino Acid Oxidase, subunit A, domain 2"/>
    <property type="match status" value="1"/>
</dbReference>
<dbReference type="Proteomes" id="UP000052268">
    <property type="component" value="Unassembled WGS sequence"/>
</dbReference>
<sequence>MAASSIQFDVAVIGRGIVGLSHALAAARAGKRVVVIDRHARAVGASIRNFGFVTVTGQERHDMWPLARRARDVWAQVAPRAGIGIEQEGLVLPVRRQAAAAVLEAFMETEMAEGCRLLSDRELRMLDPATPFAPCEAALVSPHELRVEARGAIPAIAAWLERDMGVTFAEPGTVIGCDTGRVMTSSGEYRAQAIFVCPGDDLNALFPNVMAEHEVTRCKLQMMRLAAPGYRLPRPVMSDLGLARYEGYSALPEAPALTAQLRTEQGAQLDAGVHLIVAQSADGSLIVGDSHEYGDAPDPFHHEAVDRLVLDEFEAVLGRAPRPVERWVGIYASSPRQNWFTKTVAPDVHVTVVTCGAGMSTAFAIGERVVGAAINSPLKEIA</sequence>
<evidence type="ECO:0000313" key="6">
    <source>
        <dbReference type="EMBL" id="KMS58893.1"/>
    </source>
</evidence>